<sequence length="132" mass="13825">MPSSKGPSAGRPRSGDGPDSPPSGRRILVVEPSQSLPLALRGISGAAITIVPLAAVDAALLARTVPDVVISPLLCPEHDILDLARLLDALGYRGALRAYSAPLPNPRLILAEVRQIWQGGDFDILELPPELG</sequence>
<comment type="caution">
    <text evidence="2">The sequence shown here is derived from an EMBL/GenBank/DDBJ whole genome shotgun (WGS) entry which is preliminary data.</text>
</comment>
<accession>A0A644U450</accession>
<organism evidence="2">
    <name type="scientific">bioreactor metagenome</name>
    <dbReference type="NCBI Taxonomy" id="1076179"/>
    <lineage>
        <taxon>unclassified sequences</taxon>
        <taxon>metagenomes</taxon>
        <taxon>ecological metagenomes</taxon>
    </lineage>
</organism>
<dbReference type="AlphaFoldDB" id="A0A644U450"/>
<reference evidence="2" key="1">
    <citation type="submission" date="2019-08" db="EMBL/GenBank/DDBJ databases">
        <authorList>
            <person name="Kucharzyk K."/>
            <person name="Murdoch R.W."/>
            <person name="Higgins S."/>
            <person name="Loffler F."/>
        </authorList>
    </citation>
    <scope>NUCLEOTIDE SEQUENCE</scope>
</reference>
<evidence type="ECO:0000313" key="2">
    <source>
        <dbReference type="EMBL" id="MPL73693.1"/>
    </source>
</evidence>
<name>A0A644U450_9ZZZZ</name>
<gene>
    <name evidence="2" type="ORF">SDC9_19499</name>
</gene>
<feature type="region of interest" description="Disordered" evidence="1">
    <location>
        <begin position="1"/>
        <end position="26"/>
    </location>
</feature>
<dbReference type="EMBL" id="VSSQ01000075">
    <property type="protein sequence ID" value="MPL73693.1"/>
    <property type="molecule type" value="Genomic_DNA"/>
</dbReference>
<evidence type="ECO:0008006" key="3">
    <source>
        <dbReference type="Google" id="ProtNLM"/>
    </source>
</evidence>
<evidence type="ECO:0000256" key="1">
    <source>
        <dbReference type="SAM" id="MobiDB-lite"/>
    </source>
</evidence>
<protein>
    <recommendedName>
        <fullName evidence="3">Response regulatory domain-containing protein</fullName>
    </recommendedName>
</protein>
<feature type="compositionally biased region" description="Low complexity" evidence="1">
    <location>
        <begin position="10"/>
        <end position="26"/>
    </location>
</feature>
<proteinExistence type="predicted"/>